<dbReference type="CDD" id="cd07560">
    <property type="entry name" value="Peptidase_S41_CPP"/>
    <property type="match status" value="1"/>
</dbReference>
<dbReference type="Pfam" id="PF03572">
    <property type="entry name" value="Peptidase_S41"/>
    <property type="match status" value="1"/>
</dbReference>
<dbReference type="InterPro" id="IPR036034">
    <property type="entry name" value="PDZ_sf"/>
</dbReference>
<dbReference type="SUPFAM" id="SSF52096">
    <property type="entry name" value="ClpP/crotonase"/>
    <property type="match status" value="1"/>
</dbReference>
<name>A0A556AQ78_9BURK</name>
<dbReference type="PROSITE" id="PS50106">
    <property type="entry name" value="PDZ"/>
    <property type="match status" value="1"/>
</dbReference>
<dbReference type="PANTHER" id="PTHR32060">
    <property type="entry name" value="TAIL-SPECIFIC PROTEASE"/>
    <property type="match status" value="1"/>
</dbReference>
<keyword evidence="9" id="KW-1185">Reference proteome</keyword>
<evidence type="ECO:0000313" key="8">
    <source>
        <dbReference type="EMBL" id="TSH95040.1"/>
    </source>
</evidence>
<dbReference type="GO" id="GO:0008236">
    <property type="term" value="F:serine-type peptidase activity"/>
    <property type="evidence" value="ECO:0007669"/>
    <property type="project" value="UniProtKB-KW"/>
</dbReference>
<dbReference type="NCBIfam" id="TIGR00225">
    <property type="entry name" value="prc"/>
    <property type="match status" value="1"/>
</dbReference>
<dbReference type="InterPro" id="IPR001478">
    <property type="entry name" value="PDZ"/>
</dbReference>
<dbReference type="InterPro" id="IPR004447">
    <property type="entry name" value="Peptidase_S41A"/>
</dbReference>
<proteinExistence type="inferred from homology"/>
<dbReference type="FunFam" id="2.30.42.10:FF:000063">
    <property type="entry name" value="Peptidase, S41 family"/>
    <property type="match status" value="1"/>
</dbReference>
<dbReference type="Pfam" id="PF22694">
    <property type="entry name" value="CtpB_N-like"/>
    <property type="match status" value="1"/>
</dbReference>
<dbReference type="GO" id="GO:0007165">
    <property type="term" value="P:signal transduction"/>
    <property type="evidence" value="ECO:0007669"/>
    <property type="project" value="TreeGrafter"/>
</dbReference>
<dbReference type="Gene3D" id="2.30.42.10">
    <property type="match status" value="1"/>
</dbReference>
<gene>
    <name evidence="8" type="ORF">FOZ76_11255</name>
</gene>
<dbReference type="Gene3D" id="3.30.750.44">
    <property type="match status" value="1"/>
</dbReference>
<dbReference type="Gene3D" id="3.90.226.10">
    <property type="entry name" value="2-enoyl-CoA Hydratase, Chain A, domain 1"/>
    <property type="match status" value="1"/>
</dbReference>
<keyword evidence="3 5" id="KW-0378">Hydrolase</keyword>
<evidence type="ECO:0000256" key="6">
    <source>
        <dbReference type="SAM" id="MobiDB-lite"/>
    </source>
</evidence>
<dbReference type="SMART" id="SM00228">
    <property type="entry name" value="PDZ"/>
    <property type="match status" value="1"/>
</dbReference>
<dbReference type="OrthoDB" id="9812068at2"/>
<feature type="domain" description="PDZ" evidence="7">
    <location>
        <begin position="88"/>
        <end position="156"/>
    </location>
</feature>
<dbReference type="Pfam" id="PF13180">
    <property type="entry name" value="PDZ_2"/>
    <property type="match status" value="1"/>
</dbReference>
<dbReference type="EMBL" id="VLTJ01000022">
    <property type="protein sequence ID" value="TSH95040.1"/>
    <property type="molecule type" value="Genomic_DNA"/>
</dbReference>
<dbReference type="InterPro" id="IPR005151">
    <property type="entry name" value="Tail-specific_protease"/>
</dbReference>
<dbReference type="SUPFAM" id="SSF50156">
    <property type="entry name" value="PDZ domain-like"/>
    <property type="match status" value="1"/>
</dbReference>
<dbReference type="GO" id="GO:0006508">
    <property type="term" value="P:proteolysis"/>
    <property type="evidence" value="ECO:0007669"/>
    <property type="project" value="UniProtKB-KW"/>
</dbReference>
<protein>
    <submittedName>
        <fullName evidence="8">S41 family peptidase</fullName>
    </submittedName>
</protein>
<accession>A0A556AQ78</accession>
<sequence length="494" mass="52504">MSSTKFRNFGLVAAGVVTGVLISLGVTAVAQRPGPLPLDELRQFSSVFAIIKNNYVESVEDRKLLDGAIAGMVSDLDPHSAYLDADAFREMQTVTQGEFGGLGIEVGTRDGFVSVISPIEDTPAARAGVRAGDLIVRIDDTATQGMQLSEAVKLMRGKPQTPITLTIMREGEPKPIVVKLMRDVIKVRSVRSNEVEPGVGYVRVTQFQEKTGEDLARHLAALGKNGVPKGLILDLRNDPGGLLNGAIGVAGAFLQPGVEVVSTKGRTPDSNQQYRATPADYLRGGPDYLADLPAWTKTVPMVVLVNAGSASASEIVAGALQDHARAQVLGTRTFGKGSVQVILPISRETAIKLTTSRYYTPNGRSIQATGIEPDYFVTETANGDLFDRPREADLIRHLSNDQDQPEVRSSLSLSREGAVQELPKPVEFGSAEDYQLQQALNLLHGRPVQQSAVAAAATPNTDAAQGAGDKKPGGNTPAPAIKAPPEQIQPKPAP</sequence>
<feature type="compositionally biased region" description="Low complexity" evidence="6">
    <location>
        <begin position="452"/>
        <end position="467"/>
    </location>
</feature>
<keyword evidence="4 5" id="KW-0720">Serine protease</keyword>
<dbReference type="GO" id="GO:0004175">
    <property type="term" value="F:endopeptidase activity"/>
    <property type="evidence" value="ECO:0007669"/>
    <property type="project" value="TreeGrafter"/>
</dbReference>
<dbReference type="SMART" id="SM00245">
    <property type="entry name" value="TSPc"/>
    <property type="match status" value="1"/>
</dbReference>
<dbReference type="InterPro" id="IPR029045">
    <property type="entry name" value="ClpP/crotonase-like_dom_sf"/>
</dbReference>
<feature type="region of interest" description="Disordered" evidence="6">
    <location>
        <begin position="451"/>
        <end position="494"/>
    </location>
</feature>
<dbReference type="Proteomes" id="UP000318405">
    <property type="component" value="Unassembled WGS sequence"/>
</dbReference>
<dbReference type="CDD" id="cd06782">
    <property type="entry name" value="cpPDZ_CPP-like"/>
    <property type="match status" value="1"/>
</dbReference>
<evidence type="ECO:0000256" key="4">
    <source>
        <dbReference type="ARBA" id="ARBA00022825"/>
    </source>
</evidence>
<reference evidence="8 9" key="1">
    <citation type="submission" date="2019-07" db="EMBL/GenBank/DDBJ databases">
        <title>Qingshengfaniella alkalisoli gen. nov., sp. nov., isolated from saline soil.</title>
        <authorList>
            <person name="Xu L."/>
            <person name="Huang X.-X."/>
            <person name="Sun J.-Q."/>
        </authorList>
    </citation>
    <scope>NUCLEOTIDE SEQUENCE [LARGE SCALE GENOMIC DNA]</scope>
    <source>
        <strain evidence="8 9">DSM 27279</strain>
    </source>
</reference>
<evidence type="ECO:0000259" key="7">
    <source>
        <dbReference type="PROSITE" id="PS50106"/>
    </source>
</evidence>
<evidence type="ECO:0000256" key="2">
    <source>
        <dbReference type="ARBA" id="ARBA00022670"/>
    </source>
</evidence>
<dbReference type="AlphaFoldDB" id="A0A556AQ78"/>
<keyword evidence="2 5" id="KW-0645">Protease</keyword>
<comment type="caution">
    <text evidence="8">The sequence shown here is derived from an EMBL/GenBank/DDBJ whole genome shotgun (WGS) entry which is preliminary data.</text>
</comment>
<dbReference type="FunFam" id="3.90.226.10:FF:000029">
    <property type="entry name" value="Peptidase, S41 family"/>
    <property type="match status" value="1"/>
</dbReference>
<evidence type="ECO:0000256" key="3">
    <source>
        <dbReference type="ARBA" id="ARBA00022801"/>
    </source>
</evidence>
<evidence type="ECO:0000256" key="1">
    <source>
        <dbReference type="ARBA" id="ARBA00009179"/>
    </source>
</evidence>
<dbReference type="InterPro" id="IPR055210">
    <property type="entry name" value="CtpA/B_N"/>
</dbReference>
<comment type="similarity">
    <text evidence="1 5">Belongs to the peptidase S41A family.</text>
</comment>
<evidence type="ECO:0000256" key="5">
    <source>
        <dbReference type="RuleBase" id="RU004404"/>
    </source>
</evidence>
<organism evidence="8 9">
    <name type="scientific">Verticiella sediminum</name>
    <dbReference type="NCBI Taxonomy" id="1247510"/>
    <lineage>
        <taxon>Bacteria</taxon>
        <taxon>Pseudomonadati</taxon>
        <taxon>Pseudomonadota</taxon>
        <taxon>Betaproteobacteria</taxon>
        <taxon>Burkholderiales</taxon>
        <taxon>Alcaligenaceae</taxon>
        <taxon>Verticiella</taxon>
    </lineage>
</organism>
<dbReference type="PANTHER" id="PTHR32060:SF30">
    <property type="entry name" value="CARBOXY-TERMINAL PROCESSING PROTEASE CTPA"/>
    <property type="match status" value="1"/>
</dbReference>
<dbReference type="GO" id="GO:0030288">
    <property type="term" value="C:outer membrane-bounded periplasmic space"/>
    <property type="evidence" value="ECO:0007669"/>
    <property type="project" value="TreeGrafter"/>
</dbReference>
<evidence type="ECO:0000313" key="9">
    <source>
        <dbReference type="Proteomes" id="UP000318405"/>
    </source>
</evidence>
<dbReference type="RefSeq" id="WP_143948352.1">
    <property type="nucleotide sequence ID" value="NZ_BAABMB010000002.1"/>
</dbReference>